<protein>
    <submittedName>
        <fullName evidence="6">CoA ester lyase</fullName>
    </submittedName>
</protein>
<dbReference type="Gene3D" id="3.20.20.60">
    <property type="entry name" value="Phosphoenolpyruvate-binding domains"/>
    <property type="match status" value="1"/>
</dbReference>
<evidence type="ECO:0000256" key="1">
    <source>
        <dbReference type="ARBA" id="ARBA00001946"/>
    </source>
</evidence>
<accession>A0ABT5WQX7</accession>
<keyword evidence="4" id="KW-0460">Magnesium</keyword>
<evidence type="ECO:0000256" key="3">
    <source>
        <dbReference type="ARBA" id="ARBA00022723"/>
    </source>
</evidence>
<dbReference type="InterPro" id="IPR015813">
    <property type="entry name" value="Pyrv/PenolPyrv_kinase-like_dom"/>
</dbReference>
<dbReference type="RefSeq" id="WP_275228512.1">
    <property type="nucleotide sequence ID" value="NZ_JARESE010000038.1"/>
</dbReference>
<dbReference type="EMBL" id="JARESE010000038">
    <property type="protein sequence ID" value="MDE8652428.1"/>
    <property type="molecule type" value="Genomic_DNA"/>
</dbReference>
<sequence>MRIPVRSFLFVPGDSEKKLGKARESAADALVLDLEDSVAAGRKPEARRMVAEYLRSGAVRPGLELWVRINPLRGDHVLEDLSAIVGARPSGLLLPKAEGPQDIRILSHYLDVLEVREGPTDARTEIIAVATETAASTFALGEYRNAGLERLYGMTWGAEDLSADIGASSNKDADGRLSLTYRMARSNMLLGAKAAGVHALETAYPDFRDLEALSSTLTGARREGFSGGFAIHPAQVAPLNEAFSPSAEDIAMAEKVVAAFASAPDVGTIGIDGRMFDRPHLTQAEKVLAIRDAFADRGN</sequence>
<dbReference type="PANTHER" id="PTHR32308:SF0">
    <property type="entry name" value="HPCH_HPAI ALDOLASE_CITRATE LYASE DOMAIN-CONTAINING PROTEIN"/>
    <property type="match status" value="1"/>
</dbReference>
<comment type="similarity">
    <text evidence="2">Belongs to the HpcH/HpaI aldolase family.</text>
</comment>
<organism evidence="6 7">
    <name type="scientific">Novosphingobium album</name>
    <name type="common">ex Liu et al. 2023</name>
    <dbReference type="NCBI Taxonomy" id="3031130"/>
    <lineage>
        <taxon>Bacteria</taxon>
        <taxon>Pseudomonadati</taxon>
        <taxon>Pseudomonadota</taxon>
        <taxon>Alphaproteobacteria</taxon>
        <taxon>Sphingomonadales</taxon>
        <taxon>Sphingomonadaceae</taxon>
        <taxon>Novosphingobium</taxon>
    </lineage>
</organism>
<proteinExistence type="inferred from homology"/>
<feature type="domain" description="HpcH/HpaI aldolase/citrate lyase" evidence="5">
    <location>
        <begin position="6"/>
        <end position="233"/>
    </location>
</feature>
<name>A0ABT5WQX7_9SPHN</name>
<dbReference type="SUPFAM" id="SSF51621">
    <property type="entry name" value="Phosphoenolpyruvate/pyruvate domain"/>
    <property type="match status" value="1"/>
</dbReference>
<comment type="caution">
    <text evidence="6">The sequence shown here is derived from an EMBL/GenBank/DDBJ whole genome shotgun (WGS) entry which is preliminary data.</text>
</comment>
<dbReference type="PANTHER" id="PTHR32308">
    <property type="entry name" value="LYASE BETA SUBUNIT, PUTATIVE (AFU_ORTHOLOGUE AFUA_4G13030)-RELATED"/>
    <property type="match status" value="1"/>
</dbReference>
<dbReference type="InterPro" id="IPR005000">
    <property type="entry name" value="Aldolase/citrate-lyase_domain"/>
</dbReference>
<comment type="cofactor">
    <cofactor evidence="1">
        <name>Mg(2+)</name>
        <dbReference type="ChEBI" id="CHEBI:18420"/>
    </cofactor>
</comment>
<evidence type="ECO:0000256" key="4">
    <source>
        <dbReference type="ARBA" id="ARBA00022842"/>
    </source>
</evidence>
<dbReference type="Proteomes" id="UP001216253">
    <property type="component" value="Unassembled WGS sequence"/>
</dbReference>
<dbReference type="Pfam" id="PF03328">
    <property type="entry name" value="HpcH_HpaI"/>
    <property type="match status" value="1"/>
</dbReference>
<keyword evidence="3" id="KW-0479">Metal-binding</keyword>
<dbReference type="InterPro" id="IPR011206">
    <property type="entry name" value="Citrate_lyase_beta/mcl1/mcl2"/>
</dbReference>
<gene>
    <name evidence="6" type="ORF">PYV00_12015</name>
</gene>
<reference evidence="6 7" key="1">
    <citation type="submission" date="2023-03" db="EMBL/GenBank/DDBJ databases">
        <title>NovoSphingobium album sp. nov. isolated from polycyclic aromatic hydrocarbons- and heavy-metal polluted soil.</title>
        <authorList>
            <person name="Liu Z."/>
            <person name="Wang K."/>
        </authorList>
    </citation>
    <scope>NUCLEOTIDE SEQUENCE [LARGE SCALE GENOMIC DNA]</scope>
    <source>
        <strain evidence="6 7">H3SJ31-1</strain>
    </source>
</reference>
<dbReference type="GO" id="GO:0016829">
    <property type="term" value="F:lyase activity"/>
    <property type="evidence" value="ECO:0007669"/>
    <property type="project" value="UniProtKB-KW"/>
</dbReference>
<evidence type="ECO:0000313" key="6">
    <source>
        <dbReference type="EMBL" id="MDE8652428.1"/>
    </source>
</evidence>
<evidence type="ECO:0000256" key="2">
    <source>
        <dbReference type="ARBA" id="ARBA00005568"/>
    </source>
</evidence>
<keyword evidence="6" id="KW-0456">Lyase</keyword>
<keyword evidence="7" id="KW-1185">Reference proteome</keyword>
<dbReference type="InterPro" id="IPR040442">
    <property type="entry name" value="Pyrv_kinase-like_dom_sf"/>
</dbReference>
<evidence type="ECO:0000313" key="7">
    <source>
        <dbReference type="Proteomes" id="UP001216253"/>
    </source>
</evidence>
<dbReference type="PIRSF" id="PIRSF015582">
    <property type="entry name" value="Cit_lyase_B"/>
    <property type="match status" value="1"/>
</dbReference>
<evidence type="ECO:0000259" key="5">
    <source>
        <dbReference type="Pfam" id="PF03328"/>
    </source>
</evidence>